<feature type="compositionally biased region" description="Low complexity" evidence="1">
    <location>
        <begin position="10"/>
        <end position="28"/>
    </location>
</feature>
<feature type="compositionally biased region" description="Basic residues" evidence="1">
    <location>
        <begin position="29"/>
        <end position="40"/>
    </location>
</feature>
<organism evidence="2 3">
    <name type="scientific">Ostreococcus tauri</name>
    <name type="common">Marine green alga</name>
    <dbReference type="NCBI Taxonomy" id="70448"/>
    <lineage>
        <taxon>Eukaryota</taxon>
        <taxon>Viridiplantae</taxon>
        <taxon>Chlorophyta</taxon>
        <taxon>Mamiellophyceae</taxon>
        <taxon>Mamiellales</taxon>
        <taxon>Bathycoccaceae</taxon>
        <taxon>Ostreococcus</taxon>
    </lineage>
</organism>
<dbReference type="GeneID" id="34945838"/>
<name>A0A090M7C5_OSTTA</name>
<dbReference type="AlphaFoldDB" id="A0A090M7C5"/>
<reference evidence="3" key="1">
    <citation type="journal article" date="2006" name="Proc. Natl. Acad. Sci. U.S.A.">
        <title>Genome analysis of the smallest free-living eukaryote Ostreococcus tauri unveils many unique features.</title>
        <authorList>
            <person name="Derelle E."/>
            <person name="Ferraz C."/>
            <person name="Rombauts S."/>
            <person name="Rouze P."/>
            <person name="Worden A.Z."/>
            <person name="Robbens S."/>
            <person name="Partensky F."/>
            <person name="Degroeve S."/>
            <person name="Echeynie S."/>
            <person name="Cooke R."/>
            <person name="Saeys Y."/>
            <person name="Wuyts J."/>
            <person name="Jabbari K."/>
            <person name="Bowler C."/>
            <person name="Panaud O."/>
            <person name="Piegu B."/>
            <person name="Ball S.G."/>
            <person name="Ral J.-P."/>
            <person name="Bouget F.-Y."/>
            <person name="Piganeau G."/>
            <person name="De Baets B."/>
            <person name="Picard A."/>
            <person name="Delseny M."/>
            <person name="Demaille J."/>
            <person name="Van de Peer Y."/>
            <person name="Moreau H."/>
        </authorList>
    </citation>
    <scope>NUCLEOTIDE SEQUENCE [LARGE SCALE GENOMIC DNA]</scope>
    <source>
        <strain evidence="3">OTTH 0595 / CCAP 157/2 / RCC745</strain>
    </source>
</reference>
<comment type="caution">
    <text evidence="2">The sequence shown here is derived from an EMBL/GenBank/DDBJ whole genome shotgun (WGS) entry which is preliminary data.</text>
</comment>
<dbReference type="InParanoid" id="A0A090M7C5"/>
<evidence type="ECO:0000313" key="3">
    <source>
        <dbReference type="Proteomes" id="UP000009170"/>
    </source>
</evidence>
<feature type="compositionally biased region" description="Basic and acidic residues" evidence="1">
    <location>
        <begin position="41"/>
        <end position="60"/>
    </location>
</feature>
<dbReference type="EMBL" id="CAID01000005">
    <property type="protein sequence ID" value="CEF97989.1"/>
    <property type="molecule type" value="Genomic_DNA"/>
</dbReference>
<evidence type="ECO:0000313" key="2">
    <source>
        <dbReference type="EMBL" id="CEF97989.1"/>
    </source>
</evidence>
<dbReference type="Proteomes" id="UP000009170">
    <property type="component" value="Unassembled WGS sequence"/>
</dbReference>
<dbReference type="RefSeq" id="XP_022839014.1">
    <property type="nucleotide sequence ID" value="XM_022984264.1"/>
</dbReference>
<dbReference type="KEGG" id="ota:OT_ostta05g02490"/>
<reference evidence="2 3" key="2">
    <citation type="journal article" date="2014" name="BMC Genomics">
        <title>An improved genome of the model marine alga Ostreococcus tauri unfolds by assessing Illumina de novo assemblies.</title>
        <authorList>
            <person name="Blanc-Mathieu R."/>
            <person name="Verhelst B."/>
            <person name="Derelle E."/>
            <person name="Rombauts S."/>
            <person name="Bouget F.Y."/>
            <person name="Carre I."/>
            <person name="Chateau A."/>
            <person name="Eyre-Walker A."/>
            <person name="Grimsley N."/>
            <person name="Moreau H."/>
            <person name="Piegu B."/>
            <person name="Rivals E."/>
            <person name="Schackwitz W."/>
            <person name="Van de Peer Y."/>
            <person name="Piganeau G."/>
        </authorList>
    </citation>
    <scope>NUCLEOTIDE SEQUENCE [LARGE SCALE GENOMIC DNA]</scope>
    <source>
        <strain evidence="3">OTTH 0595 / CCAP 157/2 / RCC745</strain>
    </source>
</reference>
<accession>A0A090M7C5</accession>
<protein>
    <submittedName>
        <fullName evidence="2">Unnamed product</fullName>
    </submittedName>
</protein>
<gene>
    <name evidence="2" type="ORF">OT_ostta05g02490</name>
</gene>
<proteinExistence type="predicted"/>
<sequence>MALDDRRHTPTMPTMTTTPRAEATPARPARAHRRTGPRTRARGDDDARETRLARETKRDNAYTGGFAGGEKALLAYREDLARGNAAEKAKKAAKPRRESREVRLEKDFGGLAGGFPGGEVGLKSYNATGEVPETKAPTLGWGPPALGSLVVLCGYTFVNEGELSVDALRRSATTLVTKLADLASSTPAEETDVDGVAGAFGTAVSLVPEPVKEACTTAALVAFAVLFGTVAIRSAVKKAVRAFGESFRVIALATVSGTIALKILNIL</sequence>
<keyword evidence="3" id="KW-1185">Reference proteome</keyword>
<evidence type="ECO:0000256" key="1">
    <source>
        <dbReference type="SAM" id="MobiDB-lite"/>
    </source>
</evidence>
<feature type="region of interest" description="Disordered" evidence="1">
    <location>
        <begin position="1"/>
        <end position="63"/>
    </location>
</feature>